<evidence type="ECO:0000313" key="9">
    <source>
        <dbReference type="EMBL" id="ALL26061.1"/>
    </source>
</evidence>
<proteinExistence type="inferred from homology"/>
<dbReference type="EMBL" id="MW353136">
    <property type="protein sequence ID" value="QQL09244.1"/>
    <property type="molecule type" value="Genomic_DNA"/>
</dbReference>
<reference evidence="8 15" key="2">
    <citation type="journal article" date="2016" name="PLoS ONE">
        <title>Genome Sequence of Canine Herpesvirus.</title>
        <authorList>
            <person name="Papageorgiou K.V."/>
            <person name="Suarez N.M."/>
            <person name="Wilkie G.S."/>
            <person name="McDonald M."/>
            <person name="Graham E.M."/>
            <person name="Davison A.J."/>
        </authorList>
    </citation>
    <scope>NUCLEOTIDE SEQUENCE [LARGE SCALE GENOMIC DNA]</scope>
    <source>
        <strain evidence="9">0194</strain>
        <strain evidence="7">V1154</strain>
        <strain evidence="8">V777</strain>
    </source>
</reference>
<dbReference type="RefSeq" id="YP_009252255.1">
    <property type="nucleotide sequence ID" value="NC_030117.1"/>
</dbReference>
<dbReference type="GO" id="GO:0008270">
    <property type="term" value="F:zinc ion binding"/>
    <property type="evidence" value="ECO:0007669"/>
    <property type="project" value="UniProtKB-KW"/>
</dbReference>
<dbReference type="InterPro" id="IPR035989">
    <property type="entry name" value="DBP_sf"/>
</dbReference>
<dbReference type="Pfam" id="PF00747">
    <property type="entry name" value="Viral_DNA_bp"/>
    <property type="match status" value="1"/>
</dbReference>
<reference evidence="8" key="1">
    <citation type="submission" date="2015-09" db="EMBL/GenBank/DDBJ databases">
        <authorList>
            <person name="Jackson K.R."/>
            <person name="Lunt B.L."/>
            <person name="Fisher J.N.B."/>
            <person name="Gardner A.V."/>
            <person name="Bailey M.E."/>
            <person name="Deus L.M."/>
            <person name="Earl A.S."/>
            <person name="Gibby P.D."/>
            <person name="Hartmann K.A."/>
            <person name="Liu J.E."/>
            <person name="Manci A.M."/>
            <person name="Nielsen D.A."/>
            <person name="Solomon M.B."/>
            <person name="Breakwell D.P."/>
            <person name="Burnett S.H."/>
            <person name="Grose J.H."/>
        </authorList>
    </citation>
    <scope>NUCLEOTIDE SEQUENCE</scope>
    <source>
        <strain evidence="9">0194</strain>
        <strain evidence="7">V1154</strain>
        <strain evidence="8">V777</strain>
    </source>
</reference>
<dbReference type="GeneID" id="27815343"/>
<accession>A0A172DSI8</accession>
<name>A0A172DSI8_9ALPH</name>
<evidence type="ECO:0000256" key="5">
    <source>
        <dbReference type="ARBA" id="ARBA00022833"/>
    </source>
</evidence>
<dbReference type="GO" id="GO:0003697">
    <property type="term" value="F:single-stranded DNA binding"/>
    <property type="evidence" value="ECO:0007669"/>
    <property type="project" value="InterPro"/>
</dbReference>
<dbReference type="InterPro" id="IPR000635">
    <property type="entry name" value="Viral_ssDNA-bd"/>
</dbReference>
<dbReference type="EMBL" id="KT819631">
    <property type="protein sequence ID" value="ALL25905.1"/>
    <property type="molecule type" value="Genomic_DNA"/>
</dbReference>
<evidence type="ECO:0000256" key="1">
    <source>
        <dbReference type="ARBA" id="ARBA00022562"/>
    </source>
</evidence>
<evidence type="ECO:0000256" key="4">
    <source>
        <dbReference type="ARBA" id="ARBA00022771"/>
    </source>
</evidence>
<dbReference type="Proteomes" id="UP000130192">
    <property type="component" value="Genome"/>
</dbReference>
<dbReference type="Proteomes" id="UP000138111">
    <property type="component" value="Segment"/>
</dbReference>
<dbReference type="InterPro" id="IPR043031">
    <property type="entry name" value="Viral_ssDBP_head"/>
</dbReference>
<keyword evidence="6 8" id="KW-0238">DNA-binding</keyword>
<evidence type="ECO:0000313" key="8">
    <source>
        <dbReference type="EMBL" id="ALL25985.1"/>
    </source>
</evidence>
<reference evidence="10" key="3">
    <citation type="journal article" date="2020" name="Viruses">
        <title>Phylogenomic Analysis of Global Isolates of Canid Alphaherpesvirus 1.</title>
        <authorList>
            <person name="Lewin A.C."/>
            <person name="Coghill L.M."/>
            <person name="Mironovich M."/>
            <person name="Liu C.C."/>
            <person name="Carter R.T."/>
            <person name="Ledbetter E.C."/>
        </authorList>
    </citation>
    <scope>NUCLEOTIDE SEQUENCE</scope>
    <source>
        <strain evidence="11">ELAL-12</strain>
        <strain evidence="12">ELAL-13</strain>
        <strain evidence="13">ELAL-15</strain>
        <strain evidence="10">ELAL-6</strain>
    </source>
</reference>
<dbReference type="GO" id="GO:0006260">
    <property type="term" value="P:DNA replication"/>
    <property type="evidence" value="ECO:0007669"/>
    <property type="project" value="UniProtKB-KW"/>
</dbReference>
<dbReference type="EMBL" id="MW353130">
    <property type="protein sequence ID" value="QQL08793.1"/>
    <property type="molecule type" value="Genomic_DNA"/>
</dbReference>
<organism evidence="8 14">
    <name type="scientific">Canid alphaherpesvirus 1</name>
    <dbReference type="NCBI Taxonomy" id="170325"/>
    <lineage>
        <taxon>Viruses</taxon>
        <taxon>Duplodnaviria</taxon>
        <taxon>Heunggongvirae</taxon>
        <taxon>Peploviricota</taxon>
        <taxon>Herviviricetes</taxon>
        <taxon>Herpesvirales</taxon>
        <taxon>Orthoherpesviridae</taxon>
        <taxon>Alphaherpesvirinae</taxon>
        <taxon>Varicellovirus</taxon>
        <taxon>Varicellovirus canidalpha1</taxon>
    </lineage>
</organism>
<dbReference type="EMBL" id="KT819633">
    <property type="protein sequence ID" value="ALL26061.1"/>
    <property type="molecule type" value="Genomic_DNA"/>
</dbReference>
<dbReference type="EMBL" id="KT819632">
    <property type="protein sequence ID" value="ALL25985.1"/>
    <property type="molecule type" value="Genomic_DNA"/>
</dbReference>
<evidence type="ECO:0000313" key="11">
    <source>
        <dbReference type="EMBL" id="QQL09244.1"/>
    </source>
</evidence>
<keyword evidence="1" id="KW-1048">Host nucleus</keyword>
<dbReference type="EMBL" id="MW353139">
    <property type="protein sequence ID" value="QQL09469.1"/>
    <property type="molecule type" value="Genomic_DNA"/>
</dbReference>
<dbReference type="OrthoDB" id="176at10239"/>
<dbReference type="EMBL" id="MW353138">
    <property type="protein sequence ID" value="QQL09394.1"/>
    <property type="molecule type" value="Genomic_DNA"/>
</dbReference>
<keyword evidence="2" id="KW-0235">DNA replication</keyword>
<dbReference type="Gene3D" id="1.20.190.40">
    <property type="entry name" value="Viral ssDNA binding protein, head domain"/>
    <property type="match status" value="2"/>
</dbReference>
<evidence type="ECO:0000313" key="10">
    <source>
        <dbReference type="EMBL" id="QQL08793.1"/>
    </source>
</evidence>
<dbReference type="Gene3D" id="1.10.150.560">
    <property type="match status" value="1"/>
</dbReference>
<dbReference type="GO" id="GO:0042025">
    <property type="term" value="C:host cell nucleus"/>
    <property type="evidence" value="ECO:0007669"/>
    <property type="project" value="InterPro"/>
</dbReference>
<gene>
    <name evidence="8" type="primary">UL29</name>
    <name evidence="10" type="ORF">A8B60_gp28</name>
</gene>
<evidence type="ECO:0000256" key="6">
    <source>
        <dbReference type="ARBA" id="ARBA00023125"/>
    </source>
</evidence>
<dbReference type="KEGG" id="vg:27815343"/>
<dbReference type="SUPFAM" id="SSF118208">
    <property type="entry name" value="Viral ssDNA binding protein"/>
    <property type="match status" value="1"/>
</dbReference>
<evidence type="ECO:0000313" key="13">
    <source>
        <dbReference type="EMBL" id="QQL09469.1"/>
    </source>
</evidence>
<keyword evidence="4" id="KW-0863">Zinc-finger</keyword>
<dbReference type="HAMAP" id="MF_04007">
    <property type="entry name" value="HSV_DNBI"/>
    <property type="match status" value="1"/>
</dbReference>
<protein>
    <submittedName>
        <fullName evidence="8">Single-stranded DNA-binding protein</fullName>
    </submittedName>
</protein>
<evidence type="ECO:0000313" key="12">
    <source>
        <dbReference type="EMBL" id="QQL09394.1"/>
    </source>
</evidence>
<keyword evidence="15" id="KW-1185">Reference proteome</keyword>
<evidence type="ECO:0000256" key="2">
    <source>
        <dbReference type="ARBA" id="ARBA00022705"/>
    </source>
</evidence>
<keyword evidence="3" id="KW-0479">Metal-binding</keyword>
<evidence type="ECO:0000313" key="7">
    <source>
        <dbReference type="EMBL" id="ALL25905.1"/>
    </source>
</evidence>
<dbReference type="FunFam" id="1.20.190.40:FF:000002">
    <property type="entry name" value="Major DNA-binding protein"/>
    <property type="match status" value="1"/>
</dbReference>
<evidence type="ECO:0000313" key="15">
    <source>
        <dbReference type="Proteomes" id="UP000138111"/>
    </source>
</evidence>
<evidence type="ECO:0000256" key="3">
    <source>
        <dbReference type="ARBA" id="ARBA00022723"/>
    </source>
</evidence>
<keyword evidence="5" id="KW-0862">Zinc</keyword>
<evidence type="ECO:0000313" key="14">
    <source>
        <dbReference type="Proteomes" id="UP000130192"/>
    </source>
</evidence>
<sequence length="1197" mass="132754">MESAPKTISLTPGPLGYIYARQFDSIQLSELSLLAAKSADSNLAVLPVIQGLTVESGFIYNSAVLSGSKTSGLNGSGVTYKLTPSHFHPNAFVFYGGDVIVPSSLAPNLKQACESARKRFGFSSFNKPPVDNIIETSGESICEKLNLDKKNTMLYLVVTETFKEVVYMCNSFIHYGGVSVVTINSHDVIRIPLYPIQLYMPDVNRISTEPFNSKHRSINDEFVYTQPFFNYDLCTLIHGYVLGPAAVSLRVRNLDALARGSAHLAFDENHEGSVLPSDISFTHFEVSQSKGRSGNQRGGETSNGKVTSNGLERRLASVMAADATLSIDALIGAGVYDDPILDYSQWPIFTNLSETERLDALGAYMARMSSLVGAMIFSSNSVLYLTEVDDGGIMEGKDGPNPSYNRFYLIAAPYLAGNPQTDKDGRILQHTENQSIVPINGSGHEFSLDFLALVCGFCPQILAKILFYLERNDSGVFIGRNEVDALKYLSNTFDLEVPCNLCDKNTRPVCAHTTIYRLRQRLPKFGNPTRSPMGIFGTMNSTYSDCDVLGNYASYGALRKPNDNETIKSIMQDTYKAMIDKLLVELEQNKIINRETLTLPGGGDCLTRIITDHQTFRNTLSTTKNVIEQTVDQFMKNLVENRDFKIREALLDANHTMSLSIDPYSSILCPVTSFLNRRTLLAVIQDLVLSQCHCVFYGQPIEGRNFRMQFQPVLRRRFMDLLNAGFITAKTVTVTLSDSGIIAPDLTKSSLEPLIKECDGDLARVSMEVLRDLRIKNRVIFSTGGASNLSEAARARIAGMTSAYQRPEKHSNMLTGAIGFLLKQFHELLFPNGHPPGTKTPNPQWYWTLLQRNQMPARLLSKEEIETITYIKKFSDEYSNINFINLIPNNMGELAQFYAANLILKYCDHNQFFINSITAIIGNSKKPKDPSSVLSWISKPVIGASDIELAAEDVLSTIKTRSDIWIGTHTSTNMVRFVMSSKPSVVLGVSISKYNGSAGNNRVFQSCNWSGLNGGKNVCPLMSFDRTRRFILTCPRVGFTCEAGTTGNGTRENSLNDSIKSIITDGGPLVQTSIFSIVLNTLGLKTQHLEIEDWQALVEDEYLAIAMKDINTKILSHPNGWTMDSAYEVIKELESLTNTIIDENESTTFDFNACSSGFQSSNMDNVSSQSLKRPYSDDLFDMSNVIEKRPTLSFDMM</sequence>